<evidence type="ECO:0000256" key="4">
    <source>
        <dbReference type="ARBA" id="ARBA00022692"/>
    </source>
</evidence>
<dbReference type="Proteomes" id="UP001166093">
    <property type="component" value="Unassembled WGS sequence"/>
</dbReference>
<evidence type="ECO:0000313" key="11">
    <source>
        <dbReference type="EMBL" id="MBN3277490.1"/>
    </source>
</evidence>
<evidence type="ECO:0000313" key="12">
    <source>
        <dbReference type="Proteomes" id="UP001166093"/>
    </source>
</evidence>
<proteinExistence type="inferred from homology"/>
<keyword evidence="7" id="KW-0472">Membrane</keyword>
<protein>
    <submittedName>
        <fullName evidence="11">DPP6 protein</fullName>
    </submittedName>
</protein>
<evidence type="ECO:0000256" key="8">
    <source>
        <dbReference type="ARBA" id="ARBA00023157"/>
    </source>
</evidence>
<evidence type="ECO:0000256" key="3">
    <source>
        <dbReference type="ARBA" id="ARBA00022475"/>
    </source>
</evidence>
<evidence type="ECO:0000256" key="7">
    <source>
        <dbReference type="ARBA" id="ARBA00023136"/>
    </source>
</evidence>
<keyword evidence="12" id="KW-1185">Reference proteome</keyword>
<accession>A0ABS2XT00</accession>
<comment type="similarity">
    <text evidence="2">Belongs to the peptidase S9B family.</text>
</comment>
<keyword evidence="9" id="KW-0325">Glycoprotein</keyword>
<evidence type="ECO:0000256" key="5">
    <source>
        <dbReference type="ARBA" id="ARBA00022968"/>
    </source>
</evidence>
<feature type="non-terminal residue" evidence="11">
    <location>
        <position position="1"/>
    </location>
</feature>
<evidence type="ECO:0000256" key="1">
    <source>
        <dbReference type="ARBA" id="ARBA00004401"/>
    </source>
</evidence>
<evidence type="ECO:0000259" key="10">
    <source>
        <dbReference type="Pfam" id="PF00326"/>
    </source>
</evidence>
<keyword evidence="4" id="KW-0812">Transmembrane</keyword>
<keyword evidence="8" id="KW-1015">Disulfide bond</keyword>
<comment type="caution">
    <text evidence="11">The sequence shown here is derived from an EMBL/GenBank/DDBJ whole genome shotgun (WGS) entry which is preliminary data.</text>
</comment>
<dbReference type="SUPFAM" id="SSF53474">
    <property type="entry name" value="alpha/beta-Hydrolases"/>
    <property type="match status" value="1"/>
</dbReference>
<dbReference type="InterPro" id="IPR029058">
    <property type="entry name" value="AB_hydrolase_fold"/>
</dbReference>
<sequence>MTITNLMKAYLGDLQFSFSTSEFSTTWQCLEVGIMAGCTISPLAFTMAMEVIIRVSKWVVGGERLASKSNTHKSQYSSIQESNHQEKVLKPNLAQDNVYGGYLTTLLLTSEDSPLQCGAALSPITDFTLYASAFSERYLGSPEKDSRAYEMAKLAPRAAQINDKTYLIIHPTADEKVHFQHTADFISHLISAKANYSLQIYPDEGHFMHNEGIKQHLYQSLVNFFEECFRLPDKLFEEKMEEEEEEEEG</sequence>
<keyword evidence="5" id="KW-0735">Signal-anchor</keyword>
<feature type="non-terminal residue" evidence="11">
    <location>
        <position position="249"/>
    </location>
</feature>
<comment type="subcellular location">
    <subcellularLocation>
        <location evidence="1">Cell membrane</location>
        <topology evidence="1">Single-pass type II membrane protein</topology>
    </subcellularLocation>
</comment>
<keyword evidence="6" id="KW-1133">Transmembrane helix</keyword>
<dbReference type="EMBL" id="JAAWVQ010070684">
    <property type="protein sequence ID" value="MBN3277490.1"/>
    <property type="molecule type" value="Genomic_DNA"/>
</dbReference>
<dbReference type="PANTHER" id="PTHR11731">
    <property type="entry name" value="PROTEASE FAMILY S9B,C DIPEPTIDYL-PEPTIDASE IV-RELATED"/>
    <property type="match status" value="1"/>
</dbReference>
<reference evidence="11" key="1">
    <citation type="journal article" date="2021" name="Cell">
        <title>Tracing the genetic footprints of vertebrate landing in non-teleost ray-finned fishes.</title>
        <authorList>
            <person name="Bi X."/>
            <person name="Wang K."/>
            <person name="Yang L."/>
            <person name="Pan H."/>
            <person name="Jiang H."/>
            <person name="Wei Q."/>
            <person name="Fang M."/>
            <person name="Yu H."/>
            <person name="Zhu C."/>
            <person name="Cai Y."/>
            <person name="He Y."/>
            <person name="Gan X."/>
            <person name="Zeng H."/>
            <person name="Yu D."/>
            <person name="Zhu Y."/>
            <person name="Jiang H."/>
            <person name="Qiu Q."/>
            <person name="Yang H."/>
            <person name="Zhang Y.E."/>
            <person name="Wang W."/>
            <person name="Zhu M."/>
            <person name="He S."/>
            <person name="Zhang G."/>
        </authorList>
    </citation>
    <scope>NUCLEOTIDE SEQUENCE</scope>
    <source>
        <strain evidence="11">Pddl_001</strain>
    </source>
</reference>
<dbReference type="Pfam" id="PF00326">
    <property type="entry name" value="Peptidase_S9"/>
    <property type="match status" value="1"/>
</dbReference>
<dbReference type="Gene3D" id="3.40.50.1820">
    <property type="entry name" value="alpha/beta hydrolase"/>
    <property type="match status" value="1"/>
</dbReference>
<keyword evidence="3" id="KW-1003">Cell membrane</keyword>
<evidence type="ECO:0000256" key="2">
    <source>
        <dbReference type="ARBA" id="ARBA00006150"/>
    </source>
</evidence>
<feature type="domain" description="Peptidase S9 prolyl oligopeptidase catalytic" evidence="10">
    <location>
        <begin position="99"/>
        <end position="229"/>
    </location>
</feature>
<name>A0ABS2XT00_POLSP</name>
<gene>
    <name evidence="11" type="primary">Dpp6_0</name>
    <name evidence="11" type="ORF">GTO93_0016059</name>
</gene>
<dbReference type="InterPro" id="IPR050278">
    <property type="entry name" value="Serine_Prot_S9B/DPPIV"/>
</dbReference>
<dbReference type="PANTHER" id="PTHR11731:SF20">
    <property type="entry name" value="DIPEPTIDYL AMINOPEPTIDASE-LIKE PROTEIN 6"/>
    <property type="match status" value="1"/>
</dbReference>
<organism evidence="11 12">
    <name type="scientific">Polyodon spathula</name>
    <name type="common">North American paddlefish</name>
    <name type="synonym">Squalus spathula</name>
    <dbReference type="NCBI Taxonomy" id="7913"/>
    <lineage>
        <taxon>Eukaryota</taxon>
        <taxon>Metazoa</taxon>
        <taxon>Chordata</taxon>
        <taxon>Craniata</taxon>
        <taxon>Vertebrata</taxon>
        <taxon>Euteleostomi</taxon>
        <taxon>Actinopterygii</taxon>
        <taxon>Chondrostei</taxon>
        <taxon>Acipenseriformes</taxon>
        <taxon>Polyodontidae</taxon>
        <taxon>Polyodon</taxon>
    </lineage>
</organism>
<dbReference type="InterPro" id="IPR001375">
    <property type="entry name" value="Peptidase_S9_cat"/>
</dbReference>
<evidence type="ECO:0000256" key="9">
    <source>
        <dbReference type="ARBA" id="ARBA00023180"/>
    </source>
</evidence>
<evidence type="ECO:0000256" key="6">
    <source>
        <dbReference type="ARBA" id="ARBA00022989"/>
    </source>
</evidence>